<evidence type="ECO:0000256" key="2">
    <source>
        <dbReference type="ARBA" id="ARBA00007375"/>
    </source>
</evidence>
<evidence type="ECO:0000256" key="1">
    <source>
        <dbReference type="ARBA" id="ARBA00004141"/>
    </source>
</evidence>
<dbReference type="RefSeq" id="WP_070091874.1">
    <property type="nucleotide sequence ID" value="NZ_CP016634.1"/>
</dbReference>
<feature type="transmembrane region" description="Helical" evidence="6">
    <location>
        <begin position="134"/>
        <end position="162"/>
    </location>
</feature>
<evidence type="ECO:0000256" key="5">
    <source>
        <dbReference type="ARBA" id="ARBA00023136"/>
    </source>
</evidence>
<organism evidence="7">
    <name type="scientific">Pseudomonas putida</name>
    <name type="common">Arthrobacter siderocapsulatus</name>
    <dbReference type="NCBI Taxonomy" id="303"/>
    <lineage>
        <taxon>Bacteria</taxon>
        <taxon>Pseudomonadati</taxon>
        <taxon>Pseudomonadota</taxon>
        <taxon>Gammaproteobacteria</taxon>
        <taxon>Pseudomonadales</taxon>
        <taxon>Pseudomonadaceae</taxon>
        <taxon>Pseudomonas</taxon>
    </lineage>
</organism>
<evidence type="ECO:0000256" key="4">
    <source>
        <dbReference type="ARBA" id="ARBA00022989"/>
    </source>
</evidence>
<evidence type="ECO:0000256" key="3">
    <source>
        <dbReference type="ARBA" id="ARBA00022692"/>
    </source>
</evidence>
<evidence type="ECO:0000256" key="6">
    <source>
        <dbReference type="SAM" id="Phobius"/>
    </source>
</evidence>
<accession>A0A1B2F6Q3</accession>
<keyword evidence="5 6" id="KW-0472">Membrane</keyword>
<dbReference type="InterPro" id="IPR012506">
    <property type="entry name" value="TMEM86B-like"/>
</dbReference>
<feature type="transmembrane region" description="Helical" evidence="6">
    <location>
        <begin position="7"/>
        <end position="23"/>
    </location>
</feature>
<feature type="transmembrane region" description="Helical" evidence="6">
    <location>
        <begin position="29"/>
        <end position="46"/>
    </location>
</feature>
<dbReference type="EMBL" id="CP016634">
    <property type="protein sequence ID" value="ANY87823.1"/>
    <property type="molecule type" value="Genomic_DNA"/>
</dbReference>
<reference evidence="7" key="1">
    <citation type="submission" date="2016-07" db="EMBL/GenBank/DDBJ databases">
        <title>New class B carbapenemase carried by novel plasmid in Pseudomonas putida enviromental strain in eastern Amazonia.</title>
        <authorList>
            <person name="Souza C.O."/>
            <person name="Lima K.V."/>
            <person name="Brasiliense D.M."/>
            <person name="Perez-Chaparro P.J."/>
            <person name="Mamizuka E.M."/>
            <person name="Lima M.O."/>
            <person name="Lima L.N."/>
            <person name="McCulloch J.A."/>
        </authorList>
    </citation>
    <scope>NUCLEOTIDE SEQUENCE [LARGE SCALE GENOMIC DNA]</scope>
    <source>
        <strain evidence="7">IEC33019</strain>
    </source>
</reference>
<keyword evidence="3 6" id="KW-0812">Transmembrane</keyword>
<dbReference type="Pfam" id="PF07947">
    <property type="entry name" value="YhhN"/>
    <property type="match status" value="1"/>
</dbReference>
<feature type="transmembrane region" description="Helical" evidence="6">
    <location>
        <begin position="77"/>
        <end position="95"/>
    </location>
</feature>
<keyword evidence="4 6" id="KW-1133">Transmembrane helix</keyword>
<feature type="transmembrane region" description="Helical" evidence="6">
    <location>
        <begin position="174"/>
        <end position="196"/>
    </location>
</feature>
<proteinExistence type="inferred from homology"/>
<dbReference type="GO" id="GO:0016020">
    <property type="term" value="C:membrane"/>
    <property type="evidence" value="ECO:0007669"/>
    <property type="project" value="UniProtKB-SubCell"/>
</dbReference>
<comment type="subcellular location">
    <subcellularLocation>
        <location evidence="1">Membrane</location>
        <topology evidence="1">Multi-pass membrane protein</topology>
    </subcellularLocation>
</comment>
<sequence length="221" mass="23498">MPRPSQLIVIAASAAAFYLYALASDNTLLALLTKPLPVLALIAWLCSAPATPYNRWISIGLGFSVLGDIILAIPRDWFIFGLAAFFCAHLAYLHAYCRITRRPAPVALALCVLLAGALFGLLASHGLGPLLIPVALYALAIGAMLWRALACGGLAAIGASLFVLSDSLIGIDRFVSSFAAAQFLIILAYWLGQWAIAASIHRSSSIDKVLMQSGTRREPSC</sequence>
<gene>
    <name evidence="7" type="ORF">IEC33019_2270</name>
</gene>
<protein>
    <submittedName>
        <fullName evidence="7">YhhN-like protein</fullName>
    </submittedName>
</protein>
<feature type="transmembrane region" description="Helical" evidence="6">
    <location>
        <begin position="107"/>
        <end position="128"/>
    </location>
</feature>
<dbReference type="GO" id="GO:0016787">
    <property type="term" value="F:hydrolase activity"/>
    <property type="evidence" value="ECO:0007669"/>
    <property type="project" value="TreeGrafter"/>
</dbReference>
<dbReference type="AlphaFoldDB" id="A0A1B2F6Q3"/>
<evidence type="ECO:0000313" key="7">
    <source>
        <dbReference type="EMBL" id="ANY87823.1"/>
    </source>
</evidence>
<name>A0A1B2F6Q3_PSEPU</name>
<comment type="similarity">
    <text evidence="2">Belongs to the TMEM86 family.</text>
</comment>
<feature type="transmembrane region" description="Helical" evidence="6">
    <location>
        <begin position="53"/>
        <end position="71"/>
    </location>
</feature>
<dbReference type="PANTHER" id="PTHR31885">
    <property type="entry name" value="GH04784P"/>
    <property type="match status" value="1"/>
</dbReference>
<dbReference type="PANTHER" id="PTHR31885:SF6">
    <property type="entry name" value="GH04784P"/>
    <property type="match status" value="1"/>
</dbReference>